<keyword evidence="2" id="KW-0560">Oxidoreductase</keyword>
<feature type="domain" description="Ketoreductase" evidence="4">
    <location>
        <begin position="33"/>
        <end position="218"/>
    </location>
</feature>
<dbReference type="NCBIfam" id="NF004824">
    <property type="entry name" value="PRK06180.1"/>
    <property type="match status" value="1"/>
</dbReference>
<comment type="caution">
    <text evidence="5">The sequence shown here is derived from an EMBL/GenBank/DDBJ whole genome shotgun (WGS) entry which is preliminary data.</text>
</comment>
<sequence>MHNDRHSDQHNDMHSDAHDEMQHDVRHGRNGARTWLITGCSQGLGRALAAHALERGDRVAVTARDRAAVRDLAAAHGDRALALRLDVTDPASVTAAVHACEQTFGHIDVLVNNAGYGYLAAVEEGEDAAVRALYDTNVHGVVTVLKAALPGMRARRSGHVVNISSFGGLAAFPATGHYHATKFALEGLSESLAAELAPLGIAVTIAEPGGLRTQWAGTSMRQSPVRLDDYEQTAGKRRDATLAVSGRQPGDPDRAAAALATAVDSDAPPLRLLLGSDALAGARARLERLREEIDAHEALTVSVDGAAR</sequence>
<dbReference type="Pfam" id="PF00106">
    <property type="entry name" value="adh_short"/>
    <property type="match status" value="1"/>
</dbReference>
<dbReference type="CDD" id="cd05374">
    <property type="entry name" value="17beta-HSD-like_SDR_c"/>
    <property type="match status" value="1"/>
</dbReference>
<evidence type="ECO:0000313" key="5">
    <source>
        <dbReference type="EMBL" id="GEB49735.1"/>
    </source>
</evidence>
<keyword evidence="6" id="KW-1185">Reference proteome</keyword>
<dbReference type="PANTHER" id="PTHR43976:SF16">
    <property type="entry name" value="SHORT-CHAIN DEHYDROGENASE_REDUCTASE FAMILY PROTEIN"/>
    <property type="match status" value="1"/>
</dbReference>
<dbReference type="SMART" id="SM00822">
    <property type="entry name" value="PKS_KR"/>
    <property type="match status" value="1"/>
</dbReference>
<protein>
    <submittedName>
        <fullName evidence="5">Short-chain dehydrogenase/reductase</fullName>
    </submittedName>
</protein>
<dbReference type="InterPro" id="IPR036291">
    <property type="entry name" value="NAD(P)-bd_dom_sf"/>
</dbReference>
<organism evidence="5 6">
    <name type="scientific">Streptomyces cacaoi</name>
    <dbReference type="NCBI Taxonomy" id="1898"/>
    <lineage>
        <taxon>Bacteria</taxon>
        <taxon>Bacillati</taxon>
        <taxon>Actinomycetota</taxon>
        <taxon>Actinomycetes</taxon>
        <taxon>Kitasatosporales</taxon>
        <taxon>Streptomycetaceae</taxon>
        <taxon>Streptomyces</taxon>
    </lineage>
</organism>
<evidence type="ECO:0000256" key="3">
    <source>
        <dbReference type="RuleBase" id="RU000363"/>
    </source>
</evidence>
<reference evidence="5 6" key="1">
    <citation type="submission" date="2019-06" db="EMBL/GenBank/DDBJ databases">
        <title>Whole genome shotgun sequence of Streptomyces cacaoi subsp. cacaoi NBRC 12748.</title>
        <authorList>
            <person name="Hosoyama A."/>
            <person name="Uohara A."/>
            <person name="Ohji S."/>
            <person name="Ichikawa N."/>
        </authorList>
    </citation>
    <scope>NUCLEOTIDE SEQUENCE [LARGE SCALE GENOMIC DNA]</scope>
    <source>
        <strain evidence="5 6">NBRC 12748</strain>
    </source>
</reference>
<evidence type="ECO:0000313" key="6">
    <source>
        <dbReference type="Proteomes" id="UP000319210"/>
    </source>
</evidence>
<dbReference type="InterPro" id="IPR002347">
    <property type="entry name" value="SDR_fam"/>
</dbReference>
<dbReference type="PRINTS" id="PR00080">
    <property type="entry name" value="SDRFAMILY"/>
</dbReference>
<comment type="similarity">
    <text evidence="1 3">Belongs to the short-chain dehydrogenases/reductases (SDR) family.</text>
</comment>
<dbReference type="Gene3D" id="3.40.50.720">
    <property type="entry name" value="NAD(P)-binding Rossmann-like Domain"/>
    <property type="match status" value="1"/>
</dbReference>
<dbReference type="EMBL" id="BJMM01000009">
    <property type="protein sequence ID" value="GEB49735.1"/>
    <property type="molecule type" value="Genomic_DNA"/>
</dbReference>
<dbReference type="AlphaFoldDB" id="A0A4Y3QWI9"/>
<gene>
    <name evidence="5" type="ORF">SCA03_22860</name>
</gene>
<dbReference type="InterPro" id="IPR057326">
    <property type="entry name" value="KR_dom"/>
</dbReference>
<evidence type="ECO:0000256" key="1">
    <source>
        <dbReference type="ARBA" id="ARBA00006484"/>
    </source>
</evidence>
<dbReference type="PRINTS" id="PR00081">
    <property type="entry name" value="GDHRDH"/>
</dbReference>
<dbReference type="GO" id="GO:0016491">
    <property type="term" value="F:oxidoreductase activity"/>
    <property type="evidence" value="ECO:0007669"/>
    <property type="project" value="UniProtKB-KW"/>
</dbReference>
<evidence type="ECO:0000256" key="2">
    <source>
        <dbReference type="ARBA" id="ARBA00023002"/>
    </source>
</evidence>
<dbReference type="Proteomes" id="UP000319210">
    <property type="component" value="Unassembled WGS sequence"/>
</dbReference>
<evidence type="ECO:0000259" key="4">
    <source>
        <dbReference type="SMART" id="SM00822"/>
    </source>
</evidence>
<dbReference type="PANTHER" id="PTHR43976">
    <property type="entry name" value="SHORT CHAIN DEHYDROGENASE"/>
    <property type="match status" value="1"/>
</dbReference>
<dbReference type="SUPFAM" id="SSF51735">
    <property type="entry name" value="NAD(P)-binding Rossmann-fold domains"/>
    <property type="match status" value="1"/>
</dbReference>
<accession>A0A4Y3QWI9</accession>
<name>A0A4Y3QWI9_STRCI</name>
<dbReference type="InterPro" id="IPR051911">
    <property type="entry name" value="SDR_oxidoreductase"/>
</dbReference>
<proteinExistence type="inferred from homology"/>